<dbReference type="SUPFAM" id="SSF48371">
    <property type="entry name" value="ARM repeat"/>
    <property type="match status" value="1"/>
</dbReference>
<comment type="caution">
    <text evidence="1">The sequence shown here is derived from an EMBL/GenBank/DDBJ whole genome shotgun (WGS) entry which is preliminary data.</text>
</comment>
<proteinExistence type="predicted"/>
<name>A0A812K9C9_9DINO</name>
<dbReference type="EMBL" id="CAJNDS010000577">
    <property type="protein sequence ID" value="CAE7220119.1"/>
    <property type="molecule type" value="Genomic_DNA"/>
</dbReference>
<reference evidence="1" key="1">
    <citation type="submission" date="2021-02" db="EMBL/GenBank/DDBJ databases">
        <authorList>
            <person name="Dougan E. K."/>
            <person name="Rhodes N."/>
            <person name="Thang M."/>
            <person name="Chan C."/>
        </authorList>
    </citation>
    <scope>NUCLEOTIDE SEQUENCE</scope>
</reference>
<organism evidence="1 2">
    <name type="scientific">Symbiodinium natans</name>
    <dbReference type="NCBI Taxonomy" id="878477"/>
    <lineage>
        <taxon>Eukaryota</taxon>
        <taxon>Sar</taxon>
        <taxon>Alveolata</taxon>
        <taxon>Dinophyceae</taxon>
        <taxon>Suessiales</taxon>
        <taxon>Symbiodiniaceae</taxon>
        <taxon>Symbiodinium</taxon>
    </lineage>
</organism>
<evidence type="ECO:0000313" key="2">
    <source>
        <dbReference type="Proteomes" id="UP000604046"/>
    </source>
</evidence>
<evidence type="ECO:0000313" key="1">
    <source>
        <dbReference type="EMBL" id="CAE7220119.1"/>
    </source>
</evidence>
<dbReference type="AlphaFoldDB" id="A0A812K9C9"/>
<dbReference type="Proteomes" id="UP000604046">
    <property type="component" value="Unassembled WGS sequence"/>
</dbReference>
<dbReference type="InterPro" id="IPR016024">
    <property type="entry name" value="ARM-type_fold"/>
</dbReference>
<protein>
    <submittedName>
        <fullName evidence="1">Uncharacterized protein</fullName>
    </submittedName>
</protein>
<sequence length="329" mass="37452">MAASCQYEPTPCNLQHAHQRLREVRLQIESQTAAIELAVSTLSSLLPGIGDKIHDPGKRLVPDLPNAEPQARDGCPHLLYWPWPFLYECLHVQELLNLLQTSQQMRHLKKAVVKHLVDSALFDQSWTVVAWFHWMNAGAHSRYSGMRAPDLKVRDSFTWCLVEMGRGLRSRYLCEGDAVCIAKLLLAHCNDADPDIYMHTHLALLECSVSFPAVRCLVGEAMVNLMASESGPNSDKFRKYFACDLIRQSYRALGRMQLERLIKIVFSLFFNETDVELQVHLASLLGILLACTNRPRITFRQEVDRLSAMMSHESKKLCRLAQDLNFLCC</sequence>
<gene>
    <name evidence="1" type="ORF">SNAT2548_LOCUS8020</name>
</gene>
<accession>A0A812K9C9</accession>
<keyword evidence="2" id="KW-1185">Reference proteome</keyword>